<keyword evidence="2" id="KW-1185">Reference proteome</keyword>
<evidence type="ECO:0000313" key="1">
    <source>
        <dbReference type="EMBL" id="KAK2547068.1"/>
    </source>
</evidence>
<reference evidence="1" key="2">
    <citation type="journal article" date="2023" name="Science">
        <title>Genomic signatures of disease resistance in endangered staghorn corals.</title>
        <authorList>
            <person name="Vollmer S.V."/>
            <person name="Selwyn J.D."/>
            <person name="Despard B.A."/>
            <person name="Roesel C.L."/>
        </authorList>
    </citation>
    <scope>NUCLEOTIDE SEQUENCE</scope>
    <source>
        <strain evidence="1">K2</strain>
    </source>
</reference>
<dbReference type="AlphaFoldDB" id="A0AAD9URE4"/>
<organism evidence="1 2">
    <name type="scientific">Acropora cervicornis</name>
    <name type="common">Staghorn coral</name>
    <dbReference type="NCBI Taxonomy" id="6130"/>
    <lineage>
        <taxon>Eukaryota</taxon>
        <taxon>Metazoa</taxon>
        <taxon>Cnidaria</taxon>
        <taxon>Anthozoa</taxon>
        <taxon>Hexacorallia</taxon>
        <taxon>Scleractinia</taxon>
        <taxon>Astrocoeniina</taxon>
        <taxon>Acroporidae</taxon>
        <taxon>Acropora</taxon>
    </lineage>
</organism>
<proteinExistence type="predicted"/>
<name>A0AAD9URE4_ACRCE</name>
<reference evidence="1" key="1">
    <citation type="journal article" date="2023" name="G3 (Bethesda)">
        <title>Whole genome assembly and annotation of the endangered Caribbean coral Acropora cervicornis.</title>
        <authorList>
            <person name="Selwyn J.D."/>
            <person name="Vollmer S.V."/>
        </authorList>
    </citation>
    <scope>NUCLEOTIDE SEQUENCE</scope>
    <source>
        <strain evidence="1">K2</strain>
    </source>
</reference>
<sequence>MDRTSRQMNRTLGKWIVHQVNGSYIMEMIVHQSIDQIQQGLRYGINAYKGVKDARLGAMTGEPKIILVAIVEGALYDERVTLFTKGHECLDMKLNCRKDFYLSVDPYLFLRKPLKDDEVGDLAVIEFRPFPSGQDKVYAAE</sequence>
<gene>
    <name evidence="1" type="ORF">P5673_033161</name>
</gene>
<protein>
    <submittedName>
        <fullName evidence="1">Uncharacterized protein</fullName>
    </submittedName>
</protein>
<dbReference type="EMBL" id="JARQWQ010000219">
    <property type="protein sequence ID" value="KAK2547068.1"/>
    <property type="molecule type" value="Genomic_DNA"/>
</dbReference>
<comment type="caution">
    <text evidence="1">The sequence shown here is derived from an EMBL/GenBank/DDBJ whole genome shotgun (WGS) entry which is preliminary data.</text>
</comment>
<accession>A0AAD9URE4</accession>
<evidence type="ECO:0000313" key="2">
    <source>
        <dbReference type="Proteomes" id="UP001249851"/>
    </source>
</evidence>
<dbReference type="Proteomes" id="UP001249851">
    <property type="component" value="Unassembled WGS sequence"/>
</dbReference>